<dbReference type="AlphaFoldDB" id="A0A109GBE0"/>
<name>A0A109GBE0_BACMY</name>
<dbReference type="EMBL" id="LRPH01000046">
    <property type="protein sequence ID" value="KWU63683.1"/>
    <property type="molecule type" value="Genomic_DNA"/>
</dbReference>
<dbReference type="NCBIfam" id="NF038310">
    <property type="entry name" value="lysogeny_AimR"/>
    <property type="match status" value="1"/>
</dbReference>
<proteinExistence type="predicted"/>
<sequence length="389" mass="46552">MSNWVEKMQDQMNKTNRSYDSFARELDIPKSTLTDFFRYHKEISMLSVYKMVNTLFNEDRVINEKCCIEVFSKYERNIKINMKRLFVLSYLNGYNSILEYLINMTSKHKDSYVKKYSPLISLFYERSKGGNPKKHILMVEEVRKSIPEKETLDMEIISDILYLLSVGDIGDFGMFDTYRNRIYQNISVHKNQDLKWIYKYWIDDIWSYSLLRRLRIDEFNEYNSQLRSHDYLKYFPVMEAAIDLRKGESLIFTDYKQSYKHSLRAMNIFKNQSVIKYKIALNNINFLKLVNKKEVETIDLDTLHPAELALYFIINNEKKRAIDILLGILDKNKKLSPIQYCYLGQAKMDLQLIADSKQMFIENGDYFFAQYATRVYYEYKEMLEYGGVK</sequence>
<dbReference type="InterPro" id="IPR047705">
    <property type="entry name" value="AimR-like"/>
</dbReference>
<protein>
    <recommendedName>
        <fullName evidence="3">Prophage helix-turn-helix protein</fullName>
    </recommendedName>
</protein>
<dbReference type="RefSeq" id="WP_060750181.1">
    <property type="nucleotide sequence ID" value="NZ_LRPH01000046.1"/>
</dbReference>
<organism evidence="1 2">
    <name type="scientific">Bacillus mycoides</name>
    <dbReference type="NCBI Taxonomy" id="1405"/>
    <lineage>
        <taxon>Bacteria</taxon>
        <taxon>Bacillati</taxon>
        <taxon>Bacillota</taxon>
        <taxon>Bacilli</taxon>
        <taxon>Bacillales</taxon>
        <taxon>Bacillaceae</taxon>
        <taxon>Bacillus</taxon>
        <taxon>Bacillus cereus group</taxon>
    </lineage>
</organism>
<accession>A0A109GBE0</accession>
<evidence type="ECO:0000313" key="2">
    <source>
        <dbReference type="Proteomes" id="UP000065797"/>
    </source>
</evidence>
<evidence type="ECO:0008006" key="3">
    <source>
        <dbReference type="Google" id="ProtNLM"/>
    </source>
</evidence>
<gene>
    <name evidence="1" type="ORF">AWW70_12855</name>
</gene>
<dbReference type="Proteomes" id="UP000065797">
    <property type="component" value="Unassembled WGS sequence"/>
</dbReference>
<dbReference type="Pfam" id="PF22871">
    <property type="entry name" value="AimR"/>
    <property type="match status" value="1"/>
</dbReference>
<reference evidence="1 2" key="1">
    <citation type="submission" date="2016-01" db="EMBL/GenBank/DDBJ databases">
        <authorList>
            <person name="McClelland M."/>
            <person name="Jain A."/>
            <person name="Saraogi P."/>
            <person name="Mendelson R."/>
            <person name="Westerman R."/>
            <person name="SanMiguel P."/>
            <person name="Csonka L."/>
        </authorList>
    </citation>
    <scope>NUCLEOTIDE SEQUENCE [LARGE SCALE GENOMIC DNA]</scope>
    <source>
        <strain evidence="1 2">PE8-15</strain>
    </source>
</reference>
<evidence type="ECO:0000313" key="1">
    <source>
        <dbReference type="EMBL" id="KWU63683.1"/>
    </source>
</evidence>
<comment type="caution">
    <text evidence="1">The sequence shown here is derived from an EMBL/GenBank/DDBJ whole genome shotgun (WGS) entry which is preliminary data.</text>
</comment>